<dbReference type="eggNOG" id="ENOG5031Z1S">
    <property type="taxonomic scope" value="Bacteria"/>
</dbReference>
<keyword evidence="4" id="KW-1185">Reference proteome</keyword>
<gene>
    <name evidence="3" type="ordered locus">AAur_3619</name>
</gene>
<evidence type="ECO:0008006" key="5">
    <source>
        <dbReference type="Google" id="ProtNLM"/>
    </source>
</evidence>
<evidence type="ECO:0000313" key="4">
    <source>
        <dbReference type="Proteomes" id="UP000000637"/>
    </source>
</evidence>
<dbReference type="Gene3D" id="1.10.10.10">
    <property type="entry name" value="Winged helix-like DNA-binding domain superfamily/Winged helix DNA-binding domain"/>
    <property type="match status" value="1"/>
</dbReference>
<feature type="transmembrane region" description="Helical" evidence="2">
    <location>
        <begin position="20"/>
        <end position="43"/>
    </location>
</feature>
<dbReference type="RefSeq" id="WP_011776234.1">
    <property type="nucleotide sequence ID" value="NC_008711.1"/>
</dbReference>
<evidence type="ECO:0000256" key="2">
    <source>
        <dbReference type="SAM" id="Phobius"/>
    </source>
</evidence>
<name>A1RAP6_PAEAT</name>
<keyword evidence="2" id="KW-0812">Transmembrane</keyword>
<dbReference type="EMBL" id="CP000474">
    <property type="protein sequence ID" value="ABM08065.1"/>
    <property type="molecule type" value="Genomic_DNA"/>
</dbReference>
<organism evidence="3 4">
    <name type="scientific">Paenarthrobacter aurescens (strain TC1)</name>
    <dbReference type="NCBI Taxonomy" id="290340"/>
    <lineage>
        <taxon>Bacteria</taxon>
        <taxon>Bacillati</taxon>
        <taxon>Actinomycetota</taxon>
        <taxon>Actinomycetes</taxon>
        <taxon>Micrococcales</taxon>
        <taxon>Micrococcaceae</taxon>
        <taxon>Paenarthrobacter</taxon>
    </lineage>
</organism>
<feature type="transmembrane region" description="Helical" evidence="2">
    <location>
        <begin position="49"/>
        <end position="68"/>
    </location>
</feature>
<dbReference type="InterPro" id="IPR036388">
    <property type="entry name" value="WH-like_DNA-bd_sf"/>
</dbReference>
<keyword evidence="2" id="KW-0472">Membrane</keyword>
<feature type="region of interest" description="Disordered" evidence="1">
    <location>
        <begin position="218"/>
        <end position="237"/>
    </location>
</feature>
<dbReference type="KEGG" id="aau:AAur_3619"/>
<dbReference type="InterPro" id="IPR013324">
    <property type="entry name" value="RNA_pol_sigma_r3/r4-like"/>
</dbReference>
<evidence type="ECO:0000256" key="1">
    <source>
        <dbReference type="SAM" id="MobiDB-lite"/>
    </source>
</evidence>
<reference evidence="3 4" key="1">
    <citation type="journal article" date="2006" name="PLoS Genet.">
        <title>Secrets of soil survival revealed by the genome sequence of Arthrobacter aurescens TC1.</title>
        <authorList>
            <person name="Mongodin E.F."/>
            <person name="Shapir N."/>
            <person name="Daugherty S.C."/>
            <person name="DeBoy R.T."/>
            <person name="Emerson J.B."/>
            <person name="Shvartzbeyn A."/>
            <person name="Radune D."/>
            <person name="Vamathevan J."/>
            <person name="Riggs F."/>
            <person name="Grinberg V."/>
            <person name="Khouri H."/>
            <person name="Wackett L.P."/>
            <person name="Nelson K.E."/>
            <person name="Sadowsky M.J."/>
        </authorList>
    </citation>
    <scope>NUCLEOTIDE SEQUENCE [LARGE SCALE GENOMIC DNA]</scope>
    <source>
        <strain evidence="3 4">TC1</strain>
    </source>
</reference>
<protein>
    <recommendedName>
        <fullName evidence="5">RNA polymerase sigma factor 70 region 4 type 2 domain-containing protein</fullName>
    </recommendedName>
</protein>
<keyword evidence="2" id="KW-1133">Transmembrane helix</keyword>
<proteinExistence type="predicted"/>
<sequence length="237" mass="25810">MCEQPKRHIRSALTPLRVVLAALGMAVIAAAVIILISGMAFLPEEARDVVLSLAVGAGIVLLVAGVFMPMVREVELGPIPTLKIAPALRDRENELRSVFERQRGDMEYCAHLLCDDPKTARQLLEASWSLASSDWKGPVTPQLRVYTLCVFVEMLRKHEKWVKAGPPDGPPKPPWVKESALSKLPYEERITIVLHEFANLTVGEIAGLTGRPAESVGRSLAHAEATTGGLALEEGRP</sequence>
<dbReference type="SUPFAM" id="SSF88659">
    <property type="entry name" value="Sigma3 and sigma4 domains of RNA polymerase sigma factors"/>
    <property type="match status" value="1"/>
</dbReference>
<dbReference type="Proteomes" id="UP000000637">
    <property type="component" value="Chromosome"/>
</dbReference>
<dbReference type="HOGENOM" id="CLU_1168761_0_0_11"/>
<accession>A1RAP6</accession>
<dbReference type="STRING" id="290340.AAur_3619"/>
<evidence type="ECO:0000313" key="3">
    <source>
        <dbReference type="EMBL" id="ABM08065.1"/>
    </source>
</evidence>
<dbReference type="AlphaFoldDB" id="A1RAP6"/>
<dbReference type="OrthoDB" id="4936630at2"/>